<dbReference type="RefSeq" id="WP_062288931.1">
    <property type="nucleotide sequence ID" value="NZ_CP012036.1"/>
</dbReference>
<evidence type="ECO:0008006" key="3">
    <source>
        <dbReference type="Google" id="ProtNLM"/>
    </source>
</evidence>
<dbReference type="KEGG" id="npz:ACX27_04325"/>
<dbReference type="EMBL" id="CP012036">
    <property type="protein sequence ID" value="ALF52255.1"/>
    <property type="molecule type" value="Genomic_DNA"/>
</dbReference>
<organism evidence="1 2">
    <name type="scientific">Nostoc piscinale CENA21</name>
    <dbReference type="NCBI Taxonomy" id="224013"/>
    <lineage>
        <taxon>Bacteria</taxon>
        <taxon>Bacillati</taxon>
        <taxon>Cyanobacteriota</taxon>
        <taxon>Cyanophyceae</taxon>
        <taxon>Nostocales</taxon>
        <taxon>Nostocaceae</taxon>
        <taxon>Nostoc</taxon>
    </lineage>
</organism>
<gene>
    <name evidence="1" type="ORF">ACX27_04325</name>
</gene>
<dbReference type="Proteomes" id="UP000062645">
    <property type="component" value="Chromosome"/>
</dbReference>
<name>A0A0M5MGR6_9NOSO</name>
<proteinExistence type="predicted"/>
<accession>A0A0M5MGR6</accession>
<dbReference type="PATRIC" id="fig|224013.5.peg.1036"/>
<dbReference type="AlphaFoldDB" id="A0A0M5MGR6"/>
<reference evidence="2" key="1">
    <citation type="submission" date="2015-07" db="EMBL/GenBank/DDBJ databases">
        <title>Genome Of Nitrogen-Fixing Cyanobacterium Nostoc piscinale CENA21 From Solimoes/Amazon River Floodplain Sediments And Comparative Genomics To Uncover Biosynthetic Natural Products Potential.</title>
        <authorList>
            <person name="Leao T.F."/>
            <person name="Leao P.N."/>
            <person name="Guimaraes P.I."/>
            <person name="de Melo A.G.C."/>
            <person name="Ramos R.T.J."/>
            <person name="Silva A."/>
            <person name="Fiore M.F."/>
            <person name="Schneider M.P.C."/>
        </authorList>
    </citation>
    <scope>NUCLEOTIDE SEQUENCE [LARGE SCALE GENOMIC DNA]</scope>
    <source>
        <strain evidence="2">CENA21</strain>
    </source>
</reference>
<evidence type="ECO:0000313" key="2">
    <source>
        <dbReference type="Proteomes" id="UP000062645"/>
    </source>
</evidence>
<sequence length="230" mass="25794">MQNKNLLPPASCLLLSLDAATDNPNFKWEPQTRRYRNKLTGRFISKEAVYTLTSSRIELAKTDLNTLGQLLLDGKINLKSWQQQTAETLKILHTQQYLLGVGGQKAIQKNDYLEIGRELKNQYGYLRNFAIDLTQGTMTEAQFKSRVSMYADAAKVSYFQGEKVAATRAGFSHARRILGVAEHCSDCPAISSLGVVPISELILPTQRCSCRIRCKCRIEYLEDPSQALAS</sequence>
<keyword evidence="2" id="KW-1185">Reference proteome</keyword>
<dbReference type="STRING" id="224013.ACX27_04325"/>
<evidence type="ECO:0000313" key="1">
    <source>
        <dbReference type="EMBL" id="ALF52255.1"/>
    </source>
</evidence>
<dbReference type="OrthoDB" id="9828818at2"/>
<reference evidence="1 2" key="2">
    <citation type="journal article" date="2016" name="Genome Announc.">
        <title>Draft Genome Sequence of the N2-Fixing Cyanobacterium Nostoc piscinale CENA21, Isolated from the Brazilian Amazon Floodplain.</title>
        <authorList>
            <person name="Leao T."/>
            <person name="Guimaraes P.I."/>
            <person name="de Melo A.G."/>
            <person name="Ramos R.T."/>
            <person name="Leao P.N."/>
            <person name="Silva A."/>
            <person name="Fiore M.F."/>
            <person name="Schneider M.P."/>
        </authorList>
    </citation>
    <scope>NUCLEOTIDE SEQUENCE [LARGE SCALE GENOMIC DNA]</scope>
    <source>
        <strain evidence="1 2">CENA21</strain>
    </source>
</reference>
<protein>
    <recommendedName>
        <fullName evidence="3">Phage head morphogenesis domain-containing protein</fullName>
    </recommendedName>
</protein>